<organism evidence="6 7">
    <name type="scientific">Botryosphaeria dothidea</name>
    <dbReference type="NCBI Taxonomy" id="55169"/>
    <lineage>
        <taxon>Eukaryota</taxon>
        <taxon>Fungi</taxon>
        <taxon>Dikarya</taxon>
        <taxon>Ascomycota</taxon>
        <taxon>Pezizomycotina</taxon>
        <taxon>Dothideomycetes</taxon>
        <taxon>Dothideomycetes incertae sedis</taxon>
        <taxon>Botryosphaeriales</taxon>
        <taxon>Botryosphaeriaceae</taxon>
        <taxon>Botryosphaeria</taxon>
    </lineage>
</organism>
<keyword evidence="3" id="KW-0158">Chromosome</keyword>
<dbReference type="InterPro" id="IPR005818">
    <property type="entry name" value="Histone_H1/H5_H15"/>
</dbReference>
<feature type="domain" description="H15" evidence="5">
    <location>
        <begin position="20"/>
        <end position="95"/>
    </location>
</feature>
<evidence type="ECO:0000256" key="2">
    <source>
        <dbReference type="ARBA" id="ARBA00023125"/>
    </source>
</evidence>
<dbReference type="SUPFAM" id="SSF46785">
    <property type="entry name" value="Winged helix' DNA-binding domain"/>
    <property type="match status" value="1"/>
</dbReference>
<dbReference type="Pfam" id="PF00538">
    <property type="entry name" value="Linker_histone"/>
    <property type="match status" value="1"/>
</dbReference>
<dbReference type="InterPro" id="IPR036388">
    <property type="entry name" value="WH-like_DNA-bd_sf"/>
</dbReference>
<keyword evidence="7" id="KW-1185">Reference proteome</keyword>
<dbReference type="GO" id="GO:0000786">
    <property type="term" value="C:nucleosome"/>
    <property type="evidence" value="ECO:0007669"/>
    <property type="project" value="InterPro"/>
</dbReference>
<dbReference type="SMART" id="SM00526">
    <property type="entry name" value="H15"/>
    <property type="match status" value="1"/>
</dbReference>
<feature type="region of interest" description="Disordered" evidence="4">
    <location>
        <begin position="72"/>
        <end position="235"/>
    </location>
</feature>
<dbReference type="PROSITE" id="PS51504">
    <property type="entry name" value="H15"/>
    <property type="match status" value="1"/>
</dbReference>
<evidence type="ECO:0000313" key="6">
    <source>
        <dbReference type="EMBL" id="KAF4305248.1"/>
    </source>
</evidence>
<name>A0A8H4N314_9PEZI</name>
<evidence type="ECO:0000313" key="7">
    <source>
        <dbReference type="Proteomes" id="UP000572817"/>
    </source>
</evidence>
<feature type="compositionally biased region" description="Low complexity" evidence="4">
    <location>
        <begin position="131"/>
        <end position="151"/>
    </location>
</feature>
<comment type="subcellular location">
    <subcellularLocation>
        <location evidence="3">Nucleus</location>
    </subcellularLocation>
</comment>
<evidence type="ECO:0000256" key="3">
    <source>
        <dbReference type="RuleBase" id="RU003894"/>
    </source>
</evidence>
<dbReference type="GO" id="GO:0006334">
    <property type="term" value="P:nucleosome assembly"/>
    <property type="evidence" value="ECO:0007669"/>
    <property type="project" value="InterPro"/>
</dbReference>
<dbReference type="GO" id="GO:0005634">
    <property type="term" value="C:nucleus"/>
    <property type="evidence" value="ECO:0007669"/>
    <property type="project" value="UniProtKB-SubCell"/>
</dbReference>
<feature type="region of interest" description="Disordered" evidence="4">
    <location>
        <begin position="1"/>
        <end position="21"/>
    </location>
</feature>
<evidence type="ECO:0000259" key="5">
    <source>
        <dbReference type="PROSITE" id="PS51504"/>
    </source>
</evidence>
<dbReference type="AlphaFoldDB" id="A0A8H4N314"/>
<dbReference type="OrthoDB" id="1110759at2759"/>
<feature type="compositionally biased region" description="Low complexity" evidence="4">
    <location>
        <begin position="1"/>
        <end position="20"/>
    </location>
</feature>
<gene>
    <name evidence="6" type="ORF">GTA08_BOTSDO06623</name>
</gene>
<sequence>MPPKKSAAAAPKKAAAAAPAHTSYQAMISDAILALKERSGSSRQAIKKYVKANNKIGDITDAQFNSHVNRAIQQGVEKGHFDQPKGASGPVKLKKSDKKVEKKASPPATKKEAPKKVAAPRKTVEKKAAPAKKATATKKAAAPKKAAATKAAPKKAAAKPKANAGRPRKASAAAPAVEDKPATVLGKTKSGRVTKTKAPQTKAAAKKAGAKKAAPAKKATPKKGTPKKAEAEAKA</sequence>
<accession>A0A8H4N314</accession>
<dbReference type="GO" id="GO:0030527">
    <property type="term" value="F:structural constituent of chromatin"/>
    <property type="evidence" value="ECO:0007669"/>
    <property type="project" value="InterPro"/>
</dbReference>
<dbReference type="InterPro" id="IPR036390">
    <property type="entry name" value="WH_DNA-bd_sf"/>
</dbReference>
<keyword evidence="2 3" id="KW-0238">DNA-binding</keyword>
<dbReference type="PRINTS" id="PR00624">
    <property type="entry name" value="HISTONEH5"/>
</dbReference>
<dbReference type="EMBL" id="WWBZ02000040">
    <property type="protein sequence ID" value="KAF4305248.1"/>
    <property type="molecule type" value="Genomic_DNA"/>
</dbReference>
<keyword evidence="3" id="KW-0539">Nucleus</keyword>
<comment type="similarity">
    <text evidence="3">Belongs to the histone H1/H5 family.</text>
</comment>
<proteinExistence type="inferred from homology"/>
<evidence type="ECO:0000256" key="1">
    <source>
        <dbReference type="ARBA" id="ARBA00020833"/>
    </source>
</evidence>
<comment type="caution">
    <text evidence="6">The sequence shown here is derived from an EMBL/GenBank/DDBJ whole genome shotgun (WGS) entry which is preliminary data.</text>
</comment>
<dbReference type="CDD" id="cd00073">
    <property type="entry name" value="H15"/>
    <property type="match status" value="1"/>
</dbReference>
<evidence type="ECO:0000256" key="4">
    <source>
        <dbReference type="SAM" id="MobiDB-lite"/>
    </source>
</evidence>
<reference evidence="6" key="1">
    <citation type="submission" date="2020-04" db="EMBL/GenBank/DDBJ databases">
        <title>Genome Assembly and Annotation of Botryosphaeria dothidea sdau 11-99, a Latent Pathogen of Apple Fruit Ring Rot in China.</title>
        <authorList>
            <person name="Yu C."/>
            <person name="Diao Y."/>
            <person name="Lu Q."/>
            <person name="Zhao J."/>
            <person name="Cui S."/>
            <person name="Peng C."/>
            <person name="He B."/>
            <person name="Liu H."/>
        </authorList>
    </citation>
    <scope>NUCLEOTIDE SEQUENCE [LARGE SCALE GENOMIC DNA]</scope>
    <source>
        <strain evidence="6">Sdau11-99</strain>
    </source>
</reference>
<dbReference type="InterPro" id="IPR005819">
    <property type="entry name" value="H1/H5"/>
</dbReference>
<dbReference type="GO" id="GO:0003677">
    <property type="term" value="F:DNA binding"/>
    <property type="evidence" value="ECO:0007669"/>
    <property type="project" value="UniProtKB-KW"/>
</dbReference>
<dbReference type="Gene3D" id="1.10.10.10">
    <property type="entry name" value="Winged helix-like DNA-binding domain superfamily/Winged helix DNA-binding domain"/>
    <property type="match status" value="1"/>
</dbReference>
<feature type="compositionally biased region" description="Basic and acidic residues" evidence="4">
    <location>
        <begin position="98"/>
        <end position="115"/>
    </location>
</feature>
<protein>
    <recommendedName>
        <fullName evidence="1">Histone H1</fullName>
    </recommendedName>
</protein>
<dbReference type="Proteomes" id="UP000572817">
    <property type="component" value="Unassembled WGS sequence"/>
</dbReference>